<protein>
    <submittedName>
        <fullName evidence="2">Uncharacterized protein</fullName>
    </submittedName>
</protein>
<name>A0A2I0LAD4_PUNGR</name>
<dbReference type="EMBL" id="PGOL01000084">
    <property type="protein sequence ID" value="PKI77620.1"/>
    <property type="molecule type" value="Genomic_DNA"/>
</dbReference>
<evidence type="ECO:0000313" key="3">
    <source>
        <dbReference type="Proteomes" id="UP000233551"/>
    </source>
</evidence>
<proteinExistence type="predicted"/>
<organism evidence="2 3">
    <name type="scientific">Punica granatum</name>
    <name type="common">Pomegranate</name>
    <dbReference type="NCBI Taxonomy" id="22663"/>
    <lineage>
        <taxon>Eukaryota</taxon>
        <taxon>Viridiplantae</taxon>
        <taxon>Streptophyta</taxon>
        <taxon>Embryophyta</taxon>
        <taxon>Tracheophyta</taxon>
        <taxon>Spermatophyta</taxon>
        <taxon>Magnoliopsida</taxon>
        <taxon>eudicotyledons</taxon>
        <taxon>Gunneridae</taxon>
        <taxon>Pentapetalae</taxon>
        <taxon>rosids</taxon>
        <taxon>malvids</taxon>
        <taxon>Myrtales</taxon>
        <taxon>Lythraceae</taxon>
        <taxon>Punica</taxon>
    </lineage>
</organism>
<reference evidence="2 3" key="1">
    <citation type="submission" date="2017-11" db="EMBL/GenBank/DDBJ databases">
        <title>De-novo sequencing of pomegranate (Punica granatum L.) genome.</title>
        <authorList>
            <person name="Akparov Z."/>
            <person name="Amiraslanov A."/>
            <person name="Hajiyeva S."/>
            <person name="Abbasov M."/>
            <person name="Kaur K."/>
            <person name="Hamwieh A."/>
            <person name="Solovyev V."/>
            <person name="Salamov A."/>
            <person name="Braich B."/>
            <person name="Kosarev P."/>
            <person name="Mahmoud A."/>
            <person name="Hajiyev E."/>
            <person name="Babayeva S."/>
            <person name="Izzatullayeva V."/>
            <person name="Mammadov A."/>
            <person name="Mammadov A."/>
            <person name="Sharifova S."/>
            <person name="Ojaghi J."/>
            <person name="Eynullazada K."/>
            <person name="Bayramov B."/>
            <person name="Abdulazimova A."/>
            <person name="Shahmuradov I."/>
        </authorList>
    </citation>
    <scope>NUCLEOTIDE SEQUENCE [LARGE SCALE GENOMIC DNA]</scope>
    <source>
        <strain evidence="3">cv. AG2017</strain>
        <tissue evidence="2">Leaf</tissue>
    </source>
</reference>
<keyword evidence="3" id="KW-1185">Reference proteome</keyword>
<accession>A0A2I0LAD4</accession>
<evidence type="ECO:0000313" key="2">
    <source>
        <dbReference type="EMBL" id="PKI77620.1"/>
    </source>
</evidence>
<comment type="caution">
    <text evidence="2">The sequence shown here is derived from an EMBL/GenBank/DDBJ whole genome shotgun (WGS) entry which is preliminary data.</text>
</comment>
<sequence length="206" mass="22309">MGSDGWKSEVDGWKSGVDGYLECLHEENLNEPNIAIYHVNACSGDSATRESVLPRLDIQSGVDRPRSPIAPLCIVVPVSAVSRGRPRDLGPGLSQYFPSVSRCSGITVISVLHECAPKIRREAFATTETSLGKPCRVPKGPFPGALCSSVDRAPGAPSEKVSVRDRERPDSTRMPPERAQTSLVTLALRGIFKVPYWAPFGISLIR</sequence>
<evidence type="ECO:0000256" key="1">
    <source>
        <dbReference type="SAM" id="MobiDB-lite"/>
    </source>
</evidence>
<dbReference type="AlphaFoldDB" id="A0A2I0LAD4"/>
<feature type="compositionally biased region" description="Basic and acidic residues" evidence="1">
    <location>
        <begin position="161"/>
        <end position="171"/>
    </location>
</feature>
<gene>
    <name evidence="2" type="ORF">CRG98_001958</name>
</gene>
<feature type="region of interest" description="Disordered" evidence="1">
    <location>
        <begin position="148"/>
        <end position="178"/>
    </location>
</feature>
<dbReference type="Proteomes" id="UP000233551">
    <property type="component" value="Unassembled WGS sequence"/>
</dbReference>